<keyword evidence="3" id="KW-1185">Reference proteome</keyword>
<reference evidence="2" key="1">
    <citation type="submission" date="2020-11" db="EMBL/GenBank/DDBJ databases">
        <title>Isolation and identification of active actinomycetes.</title>
        <authorList>
            <person name="Sun X."/>
        </authorList>
    </citation>
    <scope>NUCLEOTIDE SEQUENCE</scope>
    <source>
        <strain evidence="2">NEAU-A11</strain>
    </source>
</reference>
<protein>
    <submittedName>
        <fullName evidence="2">Uncharacterized protein</fullName>
    </submittedName>
</protein>
<dbReference type="AlphaFoldDB" id="A0A931FZV0"/>
<evidence type="ECO:0000256" key="1">
    <source>
        <dbReference type="SAM" id="Phobius"/>
    </source>
</evidence>
<evidence type="ECO:0000313" key="3">
    <source>
        <dbReference type="Proteomes" id="UP000598146"/>
    </source>
</evidence>
<feature type="transmembrane region" description="Helical" evidence="1">
    <location>
        <begin position="6"/>
        <end position="26"/>
    </location>
</feature>
<keyword evidence="1" id="KW-0812">Transmembrane</keyword>
<comment type="caution">
    <text evidence="2">The sequence shown here is derived from an EMBL/GenBank/DDBJ whole genome shotgun (WGS) entry which is preliminary data.</text>
</comment>
<dbReference type="RefSeq" id="WP_196412571.1">
    <property type="nucleotide sequence ID" value="NZ_JADQTO010000002.1"/>
</dbReference>
<keyword evidence="1" id="KW-1133">Transmembrane helix</keyword>
<dbReference type="EMBL" id="JADQTO010000002">
    <property type="protein sequence ID" value="MBG0560774.1"/>
    <property type="molecule type" value="Genomic_DNA"/>
</dbReference>
<gene>
    <name evidence="2" type="ORF">I4J89_04760</name>
</gene>
<evidence type="ECO:0000313" key="2">
    <source>
        <dbReference type="EMBL" id="MBG0560774.1"/>
    </source>
</evidence>
<keyword evidence="1" id="KW-0472">Membrane</keyword>
<name>A0A931FZV0_9ACTN</name>
<organism evidence="2 3">
    <name type="scientific">Actinoplanes aureus</name>
    <dbReference type="NCBI Taxonomy" id="2792083"/>
    <lineage>
        <taxon>Bacteria</taxon>
        <taxon>Bacillati</taxon>
        <taxon>Actinomycetota</taxon>
        <taxon>Actinomycetes</taxon>
        <taxon>Micromonosporales</taxon>
        <taxon>Micromonosporaceae</taxon>
        <taxon>Actinoplanes</taxon>
    </lineage>
</organism>
<dbReference type="Proteomes" id="UP000598146">
    <property type="component" value="Unassembled WGS sequence"/>
</dbReference>
<sequence length="207" mass="22910">MGEPIVAAGGLLCLVMVVMIAAVTAAQRRRDHREHDRWRHWADRHGWTFTARPQVAWSRRVPGEVRFAVSGRPQGRWITVAECSVTDADTNTSFFVAAVAMLRRPLPDTEVEPRGTVSRLLGAGAQTGRPDFDRAFRIRTADPRWLPPALIEAQVAAAVPSSWTVRGTDLVVVRRGRFNPEQVPRIAAEVLPLAALLDPPRPAPDLH</sequence>
<accession>A0A931FZV0</accession>
<proteinExistence type="predicted"/>